<proteinExistence type="predicted"/>
<evidence type="ECO:0000313" key="4">
    <source>
        <dbReference type="EMBL" id="GAG57757.1"/>
    </source>
</evidence>
<dbReference type="GO" id="GO:0005524">
    <property type="term" value="F:ATP binding"/>
    <property type="evidence" value="ECO:0007669"/>
    <property type="project" value="UniProtKB-KW"/>
</dbReference>
<dbReference type="InterPro" id="IPR004948">
    <property type="entry name" value="Nuc-triphosphatase_THEP1"/>
</dbReference>
<dbReference type="SUPFAM" id="SSF52540">
    <property type="entry name" value="P-loop containing nucleoside triphosphate hydrolases"/>
    <property type="match status" value="1"/>
</dbReference>
<evidence type="ECO:0000256" key="2">
    <source>
        <dbReference type="ARBA" id="ARBA00022801"/>
    </source>
</evidence>
<gene>
    <name evidence="4" type="ORF">S01H4_11782</name>
</gene>
<evidence type="ECO:0000256" key="3">
    <source>
        <dbReference type="ARBA" id="ARBA00022840"/>
    </source>
</evidence>
<feature type="non-terminal residue" evidence="4">
    <location>
        <position position="86"/>
    </location>
</feature>
<accession>X0ZHY4</accession>
<sequence>MKQIYLLTGQPGTGKTTIIKQAIAEMKGKAGGFYTEEIKSQGVRQGFRLITLDGQTAVLAHLYFHSPHRVSKYGVDVESLDKIGVS</sequence>
<keyword evidence="3" id="KW-0067">ATP-binding</keyword>
<keyword evidence="1" id="KW-0547">Nucleotide-binding</keyword>
<comment type="caution">
    <text evidence="4">The sequence shown here is derived from an EMBL/GenBank/DDBJ whole genome shotgun (WGS) entry which is preliminary data.</text>
</comment>
<name>X0ZHY4_9ZZZZ</name>
<dbReference type="AlphaFoldDB" id="X0ZHY4"/>
<keyword evidence="2" id="KW-0378">Hydrolase</keyword>
<reference evidence="4" key="1">
    <citation type="journal article" date="2014" name="Front. Microbiol.">
        <title>High frequency of phylogenetically diverse reductive dehalogenase-homologous genes in deep subseafloor sedimentary metagenomes.</title>
        <authorList>
            <person name="Kawai M."/>
            <person name="Futagami T."/>
            <person name="Toyoda A."/>
            <person name="Takaki Y."/>
            <person name="Nishi S."/>
            <person name="Hori S."/>
            <person name="Arai W."/>
            <person name="Tsubouchi T."/>
            <person name="Morono Y."/>
            <person name="Uchiyama I."/>
            <person name="Ito T."/>
            <person name="Fujiyama A."/>
            <person name="Inagaki F."/>
            <person name="Takami H."/>
        </authorList>
    </citation>
    <scope>NUCLEOTIDE SEQUENCE</scope>
    <source>
        <strain evidence="4">Expedition CK06-06</strain>
    </source>
</reference>
<evidence type="ECO:0008006" key="5">
    <source>
        <dbReference type="Google" id="ProtNLM"/>
    </source>
</evidence>
<dbReference type="InterPro" id="IPR027417">
    <property type="entry name" value="P-loop_NTPase"/>
</dbReference>
<dbReference type="Gene3D" id="3.40.50.300">
    <property type="entry name" value="P-loop containing nucleotide triphosphate hydrolases"/>
    <property type="match status" value="1"/>
</dbReference>
<dbReference type="Pfam" id="PF03266">
    <property type="entry name" value="NTPase_1"/>
    <property type="match status" value="1"/>
</dbReference>
<dbReference type="EMBL" id="BART01004850">
    <property type="protein sequence ID" value="GAG57757.1"/>
    <property type="molecule type" value="Genomic_DNA"/>
</dbReference>
<dbReference type="PANTHER" id="PTHR43146">
    <property type="entry name" value="CANCER-RELATED NUCLEOSIDE-TRIPHOSPHATASE"/>
    <property type="match status" value="1"/>
</dbReference>
<dbReference type="GO" id="GO:0017111">
    <property type="term" value="F:ribonucleoside triphosphate phosphatase activity"/>
    <property type="evidence" value="ECO:0007669"/>
    <property type="project" value="InterPro"/>
</dbReference>
<evidence type="ECO:0000256" key="1">
    <source>
        <dbReference type="ARBA" id="ARBA00022741"/>
    </source>
</evidence>
<dbReference type="PANTHER" id="PTHR43146:SF1">
    <property type="entry name" value="CANCER-RELATED NUCLEOSIDE-TRIPHOSPHATASE"/>
    <property type="match status" value="1"/>
</dbReference>
<protein>
    <recommendedName>
        <fullName evidence="5">AAA+ ATPase domain-containing protein</fullName>
    </recommendedName>
</protein>
<organism evidence="4">
    <name type="scientific">marine sediment metagenome</name>
    <dbReference type="NCBI Taxonomy" id="412755"/>
    <lineage>
        <taxon>unclassified sequences</taxon>
        <taxon>metagenomes</taxon>
        <taxon>ecological metagenomes</taxon>
    </lineage>
</organism>